<evidence type="ECO:0000313" key="5">
    <source>
        <dbReference type="Proteomes" id="UP000262825"/>
    </source>
</evidence>
<sequence>MNRLFGTGNKKTQEELLKQSNQSLSNAQSGLESKISTLDTQIQQVTIELQTINKRLKQQKTNSALRSRAMKLLNKRKQLEKMRDQLDSQIWSMSQAQMTSDNLVNTMLTVDALQKTNKVLQKQYGKINIDKIQDMQDEMMDLIEQGNELQNVLASNQYEDPNAVSEGELDAELDALMDEDDTLGIYGTVDGILSDTNVSIPNTTVPSYLSNNVPDFIDEDGGELQKTEEGAKKEAV</sequence>
<keyword evidence="2 3" id="KW-0175">Coiled coil</keyword>
<name>A0A376B735_9ASCO</name>
<protein>
    <submittedName>
        <fullName evidence="4">Related to Vacuolar protein-sorting-associated protein 60</fullName>
    </submittedName>
</protein>
<dbReference type="Gene3D" id="6.10.250.1710">
    <property type="match status" value="1"/>
</dbReference>
<evidence type="ECO:0000256" key="1">
    <source>
        <dbReference type="ARBA" id="ARBA00006190"/>
    </source>
</evidence>
<gene>
    <name evidence="4" type="ORF">SCODWIG_02278</name>
</gene>
<evidence type="ECO:0000313" key="4">
    <source>
        <dbReference type="EMBL" id="SSD60517.1"/>
    </source>
</evidence>
<accession>A0A376B735</accession>
<organism evidence="4 5">
    <name type="scientific">Saccharomycodes ludwigii</name>
    <dbReference type="NCBI Taxonomy" id="36035"/>
    <lineage>
        <taxon>Eukaryota</taxon>
        <taxon>Fungi</taxon>
        <taxon>Dikarya</taxon>
        <taxon>Ascomycota</taxon>
        <taxon>Saccharomycotina</taxon>
        <taxon>Saccharomycetes</taxon>
        <taxon>Saccharomycodales</taxon>
        <taxon>Saccharomycodaceae</taxon>
        <taxon>Saccharomycodes</taxon>
    </lineage>
</organism>
<dbReference type="Pfam" id="PF03357">
    <property type="entry name" value="Snf7"/>
    <property type="match status" value="1"/>
</dbReference>
<dbReference type="AlphaFoldDB" id="A0A376B735"/>
<dbReference type="OrthoDB" id="3973241at2759"/>
<comment type="similarity">
    <text evidence="1">Belongs to the SNF7 family.</text>
</comment>
<evidence type="ECO:0000256" key="2">
    <source>
        <dbReference type="ARBA" id="ARBA00023054"/>
    </source>
</evidence>
<reference evidence="5" key="1">
    <citation type="submission" date="2018-06" db="EMBL/GenBank/DDBJ databases">
        <authorList>
            <person name="Guldener U."/>
        </authorList>
    </citation>
    <scope>NUCLEOTIDE SEQUENCE [LARGE SCALE GENOMIC DNA]</scope>
    <source>
        <strain evidence="5">UTAD17</strain>
    </source>
</reference>
<dbReference type="GO" id="GO:0032511">
    <property type="term" value="P:late endosome to vacuole transport via multivesicular body sorting pathway"/>
    <property type="evidence" value="ECO:0007669"/>
    <property type="project" value="TreeGrafter"/>
</dbReference>
<evidence type="ECO:0000256" key="3">
    <source>
        <dbReference type="SAM" id="Coils"/>
    </source>
</evidence>
<proteinExistence type="inferred from homology"/>
<dbReference type="EMBL" id="UFAJ01000376">
    <property type="protein sequence ID" value="SSD60517.1"/>
    <property type="molecule type" value="Genomic_DNA"/>
</dbReference>
<dbReference type="Proteomes" id="UP000262825">
    <property type="component" value="Unassembled WGS sequence"/>
</dbReference>
<dbReference type="GO" id="GO:0005771">
    <property type="term" value="C:multivesicular body"/>
    <property type="evidence" value="ECO:0007669"/>
    <property type="project" value="TreeGrafter"/>
</dbReference>
<dbReference type="VEuPathDB" id="FungiDB:SCODWIG_02278"/>
<dbReference type="InterPro" id="IPR005024">
    <property type="entry name" value="Snf7_fam"/>
</dbReference>
<dbReference type="GO" id="GO:0006900">
    <property type="term" value="P:vesicle budding from membrane"/>
    <property type="evidence" value="ECO:0007669"/>
    <property type="project" value="TreeGrafter"/>
</dbReference>
<dbReference type="PANTHER" id="PTHR22761">
    <property type="entry name" value="CHARGED MULTIVESICULAR BODY PROTEIN"/>
    <property type="match status" value="1"/>
</dbReference>
<keyword evidence="5" id="KW-1185">Reference proteome</keyword>
<feature type="coiled-coil region" evidence="3">
    <location>
        <begin position="42"/>
        <end position="89"/>
    </location>
</feature>
<dbReference type="PANTHER" id="PTHR22761:SF12">
    <property type="entry name" value="CHARGED MULTIVESICULAR BODY PROTEIN 5"/>
    <property type="match status" value="1"/>
</dbReference>